<organism evidence="3 4">
    <name type="scientific">Fusibacter ferrireducens</name>
    <dbReference type="NCBI Taxonomy" id="2785058"/>
    <lineage>
        <taxon>Bacteria</taxon>
        <taxon>Bacillati</taxon>
        <taxon>Bacillota</taxon>
        <taxon>Clostridia</taxon>
        <taxon>Eubacteriales</taxon>
        <taxon>Eubacteriales Family XII. Incertae Sedis</taxon>
        <taxon>Fusibacter</taxon>
    </lineage>
</organism>
<proteinExistence type="predicted"/>
<dbReference type="InterPro" id="IPR050764">
    <property type="entry name" value="CbbQ/NirQ/NorQ/GpvN"/>
</dbReference>
<dbReference type="CDD" id="cd00009">
    <property type="entry name" value="AAA"/>
    <property type="match status" value="1"/>
</dbReference>
<dbReference type="PANTHER" id="PTHR42759">
    <property type="entry name" value="MOXR FAMILY PROTEIN"/>
    <property type="match status" value="1"/>
</dbReference>
<reference evidence="3 4" key="1">
    <citation type="submission" date="2020-11" db="EMBL/GenBank/DDBJ databases">
        <title>Fusibacter basophilias sp. nov.</title>
        <authorList>
            <person name="Qiu D."/>
        </authorList>
    </citation>
    <scope>NUCLEOTIDE SEQUENCE [LARGE SCALE GENOMIC DNA]</scope>
    <source>
        <strain evidence="3 4">Q10-2</strain>
    </source>
</reference>
<dbReference type="SUPFAM" id="SSF52540">
    <property type="entry name" value="P-loop containing nucleoside triphosphate hydrolases"/>
    <property type="match status" value="1"/>
</dbReference>
<sequence length="305" mass="34177">MLSSIKKEMKKTLVGKETAIENIMIALLSGGHVLIEDLPGLGKTTLAKSFAKVNDCTFNRVQFTPDLMPSDLIGISIFDKQLQRFEFQKGPLFSNILLADEINRTSPKTQSSLLEAMEESQVTVDGHAYHLEQPFMVIATENPIEQQGTFPLPEAQLDRFMMRISLGYPSMDEEMDILSLKESTEEIKAIVTKHKITEMIEAVDQVFVDTALKAYIVKLCKATREHTSIKLGASPRTSVHLFKAAKAKAYLDGRNFVMGKDVYELFENIVSHRILLKGEAVYRGVDVQTLVASILKSVEVPRLNR</sequence>
<name>A0ABR9ZYE3_9FIRM</name>
<feature type="domain" description="ChlI/MoxR AAA lid" evidence="2">
    <location>
        <begin position="222"/>
        <end position="280"/>
    </location>
</feature>
<dbReference type="InterPro" id="IPR011703">
    <property type="entry name" value="ATPase_AAA-3"/>
</dbReference>
<dbReference type="Gene3D" id="1.10.8.80">
    <property type="entry name" value="Magnesium chelatase subunit I, C-Terminal domain"/>
    <property type="match status" value="1"/>
</dbReference>
<dbReference type="PIRSF" id="PIRSF002849">
    <property type="entry name" value="AAA_ATPase_chaperone_MoxR_prd"/>
    <property type="match status" value="1"/>
</dbReference>
<dbReference type="RefSeq" id="WP_194703721.1">
    <property type="nucleotide sequence ID" value="NZ_JADKNH010000016.1"/>
</dbReference>
<evidence type="ECO:0000313" key="3">
    <source>
        <dbReference type="EMBL" id="MBF4695483.1"/>
    </source>
</evidence>
<dbReference type="EMBL" id="JADKNH010000016">
    <property type="protein sequence ID" value="MBF4695483.1"/>
    <property type="molecule type" value="Genomic_DNA"/>
</dbReference>
<feature type="domain" description="ATPase AAA-3" evidence="1">
    <location>
        <begin position="32"/>
        <end position="162"/>
    </location>
</feature>
<evidence type="ECO:0000259" key="2">
    <source>
        <dbReference type="Pfam" id="PF17863"/>
    </source>
</evidence>
<keyword evidence="4" id="KW-1185">Reference proteome</keyword>
<evidence type="ECO:0000259" key="1">
    <source>
        <dbReference type="Pfam" id="PF07726"/>
    </source>
</evidence>
<dbReference type="Pfam" id="PF07726">
    <property type="entry name" value="AAA_3"/>
    <property type="match status" value="1"/>
</dbReference>
<protein>
    <submittedName>
        <fullName evidence="3">MoxR family ATPase</fullName>
    </submittedName>
</protein>
<dbReference type="Pfam" id="PF17863">
    <property type="entry name" value="AAA_lid_2"/>
    <property type="match status" value="1"/>
</dbReference>
<dbReference type="InterPro" id="IPR027417">
    <property type="entry name" value="P-loop_NTPase"/>
</dbReference>
<dbReference type="Proteomes" id="UP000614200">
    <property type="component" value="Unassembled WGS sequence"/>
</dbReference>
<dbReference type="Gene3D" id="3.40.50.300">
    <property type="entry name" value="P-loop containing nucleotide triphosphate hydrolases"/>
    <property type="match status" value="1"/>
</dbReference>
<accession>A0ABR9ZYE3</accession>
<gene>
    <name evidence="3" type="ORF">ISU02_20510</name>
</gene>
<evidence type="ECO:0000313" key="4">
    <source>
        <dbReference type="Proteomes" id="UP000614200"/>
    </source>
</evidence>
<dbReference type="PANTHER" id="PTHR42759:SF5">
    <property type="entry name" value="METHANOL DEHYDROGENASE REGULATOR"/>
    <property type="match status" value="1"/>
</dbReference>
<comment type="caution">
    <text evidence="3">The sequence shown here is derived from an EMBL/GenBank/DDBJ whole genome shotgun (WGS) entry which is preliminary data.</text>
</comment>
<dbReference type="InterPro" id="IPR041628">
    <property type="entry name" value="ChlI/MoxR_AAA_lid"/>
</dbReference>